<feature type="transmembrane region" description="Helical" evidence="2">
    <location>
        <begin position="72"/>
        <end position="94"/>
    </location>
</feature>
<feature type="region of interest" description="Disordered" evidence="1">
    <location>
        <begin position="315"/>
        <end position="334"/>
    </location>
</feature>
<keyword evidence="4" id="KW-1185">Reference proteome</keyword>
<reference evidence="4" key="1">
    <citation type="submission" date="2015-12" db="EMBL/GenBank/DDBJ databases">
        <authorList>
            <person name="Lima A."/>
            <person name="Farahani Zayas N."/>
            <person name="Castro Da Silva M.A."/>
            <person name="Cabral A."/>
            <person name="Pessatti M.L."/>
        </authorList>
    </citation>
    <scope>NUCLEOTIDE SEQUENCE [LARGE SCALE GENOMIC DNA]</scope>
    <source>
        <strain evidence="4">LAMA 842</strain>
    </source>
</reference>
<evidence type="ECO:0000256" key="1">
    <source>
        <dbReference type="SAM" id="MobiDB-lite"/>
    </source>
</evidence>
<evidence type="ECO:0000313" key="3">
    <source>
        <dbReference type="EMBL" id="KXO06522.1"/>
    </source>
</evidence>
<dbReference type="Proteomes" id="UP000070282">
    <property type="component" value="Unassembled WGS sequence"/>
</dbReference>
<accession>A0A137S259</accession>
<evidence type="ECO:0000313" key="4">
    <source>
        <dbReference type="Proteomes" id="UP000070282"/>
    </source>
</evidence>
<dbReference type="EMBL" id="LOCO01000033">
    <property type="protein sequence ID" value="KXO06522.1"/>
    <property type="molecule type" value="Genomic_DNA"/>
</dbReference>
<comment type="caution">
    <text evidence="3">The sequence shown here is derived from an EMBL/GenBank/DDBJ whole genome shotgun (WGS) entry which is preliminary data.</text>
</comment>
<name>A0A137S259_9GAMM</name>
<feature type="transmembrane region" description="Helical" evidence="2">
    <location>
        <begin position="114"/>
        <end position="135"/>
    </location>
</feature>
<dbReference type="PATRIC" id="fig|1306954.6.peg.2709"/>
<keyword evidence="2" id="KW-1133">Transmembrane helix</keyword>
<evidence type="ECO:0000256" key="2">
    <source>
        <dbReference type="SAM" id="Phobius"/>
    </source>
</evidence>
<gene>
    <name evidence="3" type="ORF">J122_3873</name>
</gene>
<keyword evidence="2" id="KW-0472">Membrane</keyword>
<feature type="transmembrane region" description="Helical" evidence="2">
    <location>
        <begin position="273"/>
        <end position="292"/>
    </location>
</feature>
<dbReference type="RefSeq" id="WP_061333599.1">
    <property type="nucleotide sequence ID" value="NZ_LOCO01000033.1"/>
</dbReference>
<dbReference type="AlphaFoldDB" id="A0A137S259"/>
<proteinExistence type="predicted"/>
<protein>
    <submittedName>
        <fullName evidence="3">Uncharacterized protein</fullName>
    </submittedName>
</protein>
<organism evidence="3 4">
    <name type="scientific">Marinobacter excellens LAMA 842</name>
    <dbReference type="NCBI Taxonomy" id="1306954"/>
    <lineage>
        <taxon>Bacteria</taxon>
        <taxon>Pseudomonadati</taxon>
        <taxon>Pseudomonadota</taxon>
        <taxon>Gammaproteobacteria</taxon>
        <taxon>Pseudomonadales</taxon>
        <taxon>Marinobacteraceae</taxon>
        <taxon>Marinobacter</taxon>
    </lineage>
</organism>
<keyword evidence="2" id="KW-0812">Transmembrane</keyword>
<sequence length="374" mass="42378">MKKIADNKAPRAGNSDTFKSGKVTYLSPLPLPTGLPPVDHSHIVAEVTDEYLELGAFTPNVFGWQLTLAMPMFVVVSLCIVLPVISFFGGLVWGEGILDAIGIVALAFSEGLKYATGFGIVILLIALFPTLQAHFRLRGVVPTRFNRQRREVCLVPSDSDTPVIVPWEELQAWVVQAEGVTQYGVQRQFGFGFGGTDPKTGKGTSLELMSAGLPLAISTWEALRAYMEYQVNSLAEIQDPLELQKPGDPPWEGVHTFYNARDRMRRRRREGEVGWYYPFFWYCYHLLTLWTLPNHLTEWEVRKLKRLNRRATPEAAQRWSEPLPEAQWAKPSDELKRLSEKVRQKQKANPGRLPYEVFAEVYSEEDRVPQASNL</sequence>